<sequence>MGRYILLHAQSRSPEVAMKKNLMEARQTSIDTHPAKAPEGRPLEIGVQIIATLYTVAVKRPPPLQEERE</sequence>
<proteinExistence type="predicted"/>
<dbReference type="EMBL" id="JAVLET010000001">
    <property type="protein sequence ID" value="KAL0474503.1"/>
    <property type="molecule type" value="Genomic_DNA"/>
</dbReference>
<dbReference type="Proteomes" id="UP001451303">
    <property type="component" value="Unassembled WGS sequence"/>
</dbReference>
<protein>
    <submittedName>
        <fullName evidence="1">Uncharacterized protein</fullName>
    </submittedName>
</protein>
<reference evidence="1 2" key="1">
    <citation type="submission" date="2023-09" db="EMBL/GenBank/DDBJ databases">
        <title>Multi-omics analysis of a traditional fermented food reveals byproduct-associated fungal strains for waste-to-food upcycling.</title>
        <authorList>
            <consortium name="Lawrence Berkeley National Laboratory"/>
            <person name="Rekdal V.M."/>
            <person name="Villalobos-Escobedo J.M."/>
            <person name="Rodriguez-Valeron N."/>
            <person name="Garcia M.O."/>
            <person name="Vasquez D.P."/>
            <person name="Damayanti I."/>
            <person name="Sorensen P.M."/>
            <person name="Baidoo E.E."/>
            <person name="De Carvalho A.C."/>
            <person name="Riley R."/>
            <person name="Lipzen A."/>
            <person name="He G."/>
            <person name="Yan M."/>
            <person name="Haridas S."/>
            <person name="Daum C."/>
            <person name="Yoshinaga Y."/>
            <person name="Ng V."/>
            <person name="Grigoriev I.V."/>
            <person name="Munk R."/>
            <person name="Nuraida L."/>
            <person name="Wijaya C.H."/>
            <person name="Morales P.-C."/>
            <person name="Keasling J.D."/>
        </authorList>
    </citation>
    <scope>NUCLEOTIDE SEQUENCE [LARGE SCALE GENOMIC DNA]</scope>
    <source>
        <strain evidence="1 2">FGSC 2613</strain>
    </source>
</reference>
<comment type="caution">
    <text evidence="1">The sequence shown here is derived from an EMBL/GenBank/DDBJ whole genome shotgun (WGS) entry which is preliminary data.</text>
</comment>
<name>A0ABR3DPA7_NEUIN</name>
<accession>A0ABR3DPA7</accession>
<keyword evidence="2" id="KW-1185">Reference proteome</keyword>
<evidence type="ECO:0000313" key="1">
    <source>
        <dbReference type="EMBL" id="KAL0474503.1"/>
    </source>
</evidence>
<organism evidence="1 2">
    <name type="scientific">Neurospora intermedia</name>
    <dbReference type="NCBI Taxonomy" id="5142"/>
    <lineage>
        <taxon>Eukaryota</taxon>
        <taxon>Fungi</taxon>
        <taxon>Dikarya</taxon>
        <taxon>Ascomycota</taxon>
        <taxon>Pezizomycotina</taxon>
        <taxon>Sordariomycetes</taxon>
        <taxon>Sordariomycetidae</taxon>
        <taxon>Sordariales</taxon>
        <taxon>Sordariaceae</taxon>
        <taxon>Neurospora</taxon>
    </lineage>
</organism>
<evidence type="ECO:0000313" key="2">
    <source>
        <dbReference type="Proteomes" id="UP001451303"/>
    </source>
</evidence>
<gene>
    <name evidence="1" type="ORF">QR685DRAFT_510012</name>
</gene>